<dbReference type="Gramene" id="GBG74415">
    <property type="protein sequence ID" value="GBG74415"/>
    <property type="gene ID" value="CBR_g18827"/>
</dbReference>
<evidence type="ECO:0000313" key="3">
    <source>
        <dbReference type="EMBL" id="GBG74415.1"/>
    </source>
</evidence>
<reference evidence="3 4" key="1">
    <citation type="journal article" date="2018" name="Cell">
        <title>The Chara Genome: Secondary Complexity and Implications for Plant Terrestrialization.</title>
        <authorList>
            <person name="Nishiyama T."/>
            <person name="Sakayama H."/>
            <person name="Vries J.D."/>
            <person name="Buschmann H."/>
            <person name="Saint-Marcoux D."/>
            <person name="Ullrich K.K."/>
            <person name="Haas F.B."/>
            <person name="Vanderstraeten L."/>
            <person name="Becker D."/>
            <person name="Lang D."/>
            <person name="Vosolsobe S."/>
            <person name="Rombauts S."/>
            <person name="Wilhelmsson P.K.I."/>
            <person name="Janitza P."/>
            <person name="Kern R."/>
            <person name="Heyl A."/>
            <person name="Rumpler F."/>
            <person name="Villalobos L.I.A.C."/>
            <person name="Clay J.M."/>
            <person name="Skokan R."/>
            <person name="Toyoda A."/>
            <person name="Suzuki Y."/>
            <person name="Kagoshima H."/>
            <person name="Schijlen E."/>
            <person name="Tajeshwar N."/>
            <person name="Catarino B."/>
            <person name="Hetherington A.J."/>
            <person name="Saltykova A."/>
            <person name="Bonnot C."/>
            <person name="Breuninger H."/>
            <person name="Symeonidi A."/>
            <person name="Radhakrishnan G.V."/>
            <person name="Van Nieuwerburgh F."/>
            <person name="Deforce D."/>
            <person name="Chang C."/>
            <person name="Karol K.G."/>
            <person name="Hedrich R."/>
            <person name="Ulvskov P."/>
            <person name="Glockner G."/>
            <person name="Delwiche C.F."/>
            <person name="Petrasek J."/>
            <person name="Van de Peer Y."/>
            <person name="Friml J."/>
            <person name="Beilby M."/>
            <person name="Dolan L."/>
            <person name="Kohara Y."/>
            <person name="Sugano S."/>
            <person name="Fujiyama A."/>
            <person name="Delaux P.-M."/>
            <person name="Quint M."/>
            <person name="TheiBen G."/>
            <person name="Hagemann M."/>
            <person name="Harholt J."/>
            <person name="Dunand C."/>
            <person name="Zachgo S."/>
            <person name="Langdale J."/>
            <person name="Maumus F."/>
            <person name="Straeten D.V.D."/>
            <person name="Gould S.B."/>
            <person name="Rensing S.A."/>
        </authorList>
    </citation>
    <scope>NUCLEOTIDE SEQUENCE [LARGE SCALE GENOMIC DNA]</scope>
    <source>
        <strain evidence="3 4">S276</strain>
    </source>
</reference>
<protein>
    <submittedName>
        <fullName evidence="3">Uncharacterized protein</fullName>
    </submittedName>
</protein>
<evidence type="ECO:0000256" key="1">
    <source>
        <dbReference type="SAM" id="Coils"/>
    </source>
</evidence>
<accession>A0A388KWH4</accession>
<organism evidence="3 4">
    <name type="scientific">Chara braunii</name>
    <name type="common">Braun's stonewort</name>
    <dbReference type="NCBI Taxonomy" id="69332"/>
    <lineage>
        <taxon>Eukaryota</taxon>
        <taxon>Viridiplantae</taxon>
        <taxon>Streptophyta</taxon>
        <taxon>Charophyceae</taxon>
        <taxon>Charales</taxon>
        <taxon>Characeae</taxon>
        <taxon>Chara</taxon>
    </lineage>
</organism>
<name>A0A388KWH4_CHABU</name>
<keyword evidence="1" id="KW-0175">Coiled coil</keyword>
<dbReference type="EMBL" id="BFEA01000202">
    <property type="protein sequence ID" value="GBG74415.1"/>
    <property type="molecule type" value="Genomic_DNA"/>
</dbReference>
<gene>
    <name evidence="3" type="ORF">CBR_g18827</name>
</gene>
<proteinExistence type="predicted"/>
<feature type="region of interest" description="Disordered" evidence="2">
    <location>
        <begin position="57"/>
        <end position="104"/>
    </location>
</feature>
<evidence type="ECO:0000313" key="4">
    <source>
        <dbReference type="Proteomes" id="UP000265515"/>
    </source>
</evidence>
<dbReference type="AlphaFoldDB" id="A0A388KWH4"/>
<feature type="coiled-coil region" evidence="1">
    <location>
        <begin position="162"/>
        <end position="192"/>
    </location>
</feature>
<feature type="region of interest" description="Disordered" evidence="2">
    <location>
        <begin position="271"/>
        <end position="301"/>
    </location>
</feature>
<feature type="compositionally biased region" description="Basic and acidic residues" evidence="2">
    <location>
        <begin position="271"/>
        <end position="299"/>
    </location>
</feature>
<keyword evidence="4" id="KW-1185">Reference proteome</keyword>
<sequence>MVDTRTGTSTSPYTAEQDAKAVAILKERREKKEAKKKALIEEQAAKLKKIEEEMAREKERLKKEEEEKLKAVEEEEEEKEPPLERRRTGGRGESSGTKEDQMEKKITEWVAGLSLGEEEEALMYVPREEQEAAIREWDAEEDPLKRQAIEDEKRMEWKFRLTREKKRRMEAASQAAKALEEVKKQKAQMATQVDLLGKMEIMARNIEHLAQVQEGQYLFGRGQDIALRSVRLGLGDFARELATQVGSEGKVRLEGAERYCMGAIEGARLTAPKEEEAHPRRELVKVKFPDSDSEKKEDNFDNWEANVKTYAHL</sequence>
<feature type="compositionally biased region" description="Basic and acidic residues" evidence="2">
    <location>
        <begin position="57"/>
        <end position="72"/>
    </location>
</feature>
<evidence type="ECO:0000256" key="2">
    <source>
        <dbReference type="SAM" id="MobiDB-lite"/>
    </source>
</evidence>
<dbReference type="Proteomes" id="UP000265515">
    <property type="component" value="Unassembled WGS sequence"/>
</dbReference>
<comment type="caution">
    <text evidence="3">The sequence shown here is derived from an EMBL/GenBank/DDBJ whole genome shotgun (WGS) entry which is preliminary data.</text>
</comment>